<proteinExistence type="predicted"/>
<dbReference type="GeneID" id="76609657"/>
<dbReference type="Proteomes" id="UP001209730">
    <property type="component" value="Unassembled WGS sequence"/>
</dbReference>
<keyword evidence="1" id="KW-1133">Transmembrane helix</keyword>
<comment type="caution">
    <text evidence="2">The sequence shown here is derived from an EMBL/GenBank/DDBJ whole genome shotgun (WGS) entry which is preliminary data.</text>
</comment>
<feature type="transmembrane region" description="Helical" evidence="1">
    <location>
        <begin position="6"/>
        <end position="30"/>
    </location>
</feature>
<evidence type="ECO:0000313" key="2">
    <source>
        <dbReference type="EMBL" id="MCX2803261.1"/>
    </source>
</evidence>
<dbReference type="EMBL" id="JAPHQB010000040">
    <property type="protein sequence ID" value="MCX2803261.1"/>
    <property type="molecule type" value="Genomic_DNA"/>
</dbReference>
<evidence type="ECO:0000313" key="3">
    <source>
        <dbReference type="Proteomes" id="UP001209730"/>
    </source>
</evidence>
<organism evidence="2 3">
    <name type="scientific">Microbulbifer thermotolerans</name>
    <dbReference type="NCBI Taxonomy" id="252514"/>
    <lineage>
        <taxon>Bacteria</taxon>
        <taxon>Pseudomonadati</taxon>
        <taxon>Pseudomonadota</taxon>
        <taxon>Gammaproteobacteria</taxon>
        <taxon>Cellvibrionales</taxon>
        <taxon>Microbulbiferaceae</taxon>
        <taxon>Microbulbifer</taxon>
    </lineage>
</organism>
<accession>A0AB35I289</accession>
<dbReference type="RefSeq" id="WP_156481438.1">
    <property type="nucleotide sequence ID" value="NZ_CP014864.1"/>
</dbReference>
<protein>
    <submittedName>
        <fullName evidence="2">Uncharacterized protein</fullName>
    </submittedName>
</protein>
<sequence>MIKKELVFSFTLGCFCTLLLFIFMAGLIEIQESGAGNDMKFFALDDGVICSFPLLSERNLIDEPCSCWFLGEGEGFRGWGNGCNALHLSSEELGKLPKCGAR</sequence>
<name>A0AB35I289_MICTH</name>
<keyword evidence="1" id="KW-0812">Transmembrane</keyword>
<dbReference type="AlphaFoldDB" id="A0AB35I289"/>
<gene>
    <name evidence="2" type="ORF">OQJ68_15835</name>
</gene>
<evidence type="ECO:0000256" key="1">
    <source>
        <dbReference type="SAM" id="Phobius"/>
    </source>
</evidence>
<keyword evidence="1" id="KW-0472">Membrane</keyword>
<reference evidence="2" key="1">
    <citation type="submission" date="2022-11" db="EMBL/GenBank/DDBJ databases">
        <title>Chitin-degrading and fungicidal potential of chitinolytic bacterial strains from marine environment of the Pacific Ocean regions.</title>
        <authorList>
            <person name="Pentekhina I."/>
            <person name="Nedashkovskaya O."/>
            <person name="Seitkalieva A."/>
            <person name="Podvolotskaya A."/>
            <person name="Tekutyeva L."/>
            <person name="Balabanova L."/>
        </authorList>
    </citation>
    <scope>NUCLEOTIDE SEQUENCE</scope>
    <source>
        <strain evidence="2">KMM 6838</strain>
    </source>
</reference>